<organism evidence="2 3">
    <name type="scientific">Spiroplasma tabanidicola</name>
    <dbReference type="NCBI Taxonomy" id="324079"/>
    <lineage>
        <taxon>Bacteria</taxon>
        <taxon>Bacillati</taxon>
        <taxon>Mycoplasmatota</taxon>
        <taxon>Mollicutes</taxon>
        <taxon>Entomoplasmatales</taxon>
        <taxon>Spiroplasmataceae</taxon>
        <taxon>Spiroplasma</taxon>
    </lineage>
</organism>
<evidence type="ECO:0000313" key="2">
    <source>
        <dbReference type="EMBL" id="QGS51567.1"/>
    </source>
</evidence>
<feature type="transmembrane region" description="Helical" evidence="1">
    <location>
        <begin position="449"/>
        <end position="476"/>
    </location>
</feature>
<reference evidence="2 3" key="1">
    <citation type="submission" date="2019-11" db="EMBL/GenBank/DDBJ databases">
        <title>Complete genome sequence of Spiroplasma tabanidicola TAUS-1 (DSM 22603).</title>
        <authorList>
            <person name="Huang C.-T."/>
            <person name="Lin Y.-C."/>
            <person name="Kuo C.-H."/>
        </authorList>
    </citation>
    <scope>NUCLEOTIDE SEQUENCE [LARGE SCALE GENOMIC DNA]</scope>
    <source>
        <strain evidence="2 3">TAUS-1</strain>
    </source>
</reference>
<keyword evidence="1" id="KW-0472">Membrane</keyword>
<keyword evidence="3" id="KW-1185">Reference proteome</keyword>
<name>A0A6I6C423_9MOLU</name>
<dbReference type="OrthoDB" id="391558at2"/>
<gene>
    <name evidence="2" type="ORF">STABA_v1c02000</name>
</gene>
<dbReference type="EMBL" id="CP046276">
    <property type="protein sequence ID" value="QGS51567.1"/>
    <property type="molecule type" value="Genomic_DNA"/>
</dbReference>
<dbReference type="KEGG" id="stab:STABA_v1c02000"/>
<feature type="transmembrane region" description="Helical" evidence="1">
    <location>
        <begin position="330"/>
        <end position="351"/>
    </location>
</feature>
<dbReference type="Proteomes" id="UP000424468">
    <property type="component" value="Chromosome"/>
</dbReference>
<proteinExistence type="predicted"/>
<dbReference type="RefSeq" id="WP_156005668.1">
    <property type="nucleotide sequence ID" value="NZ_CP046276.1"/>
</dbReference>
<keyword evidence="1" id="KW-1133">Transmembrane helix</keyword>
<feature type="transmembrane region" description="Helical" evidence="1">
    <location>
        <begin position="12"/>
        <end position="33"/>
    </location>
</feature>
<feature type="transmembrane region" description="Helical" evidence="1">
    <location>
        <begin position="143"/>
        <end position="164"/>
    </location>
</feature>
<feature type="transmembrane region" description="Helical" evidence="1">
    <location>
        <begin position="387"/>
        <end position="406"/>
    </location>
</feature>
<feature type="transmembrane region" description="Helical" evidence="1">
    <location>
        <begin position="53"/>
        <end position="74"/>
    </location>
</feature>
<evidence type="ECO:0000313" key="3">
    <source>
        <dbReference type="Proteomes" id="UP000424468"/>
    </source>
</evidence>
<feature type="transmembrane region" description="Helical" evidence="1">
    <location>
        <begin position="488"/>
        <end position="510"/>
    </location>
</feature>
<feature type="transmembrane region" description="Helical" evidence="1">
    <location>
        <begin position="285"/>
        <end position="310"/>
    </location>
</feature>
<accession>A0A6I6C423</accession>
<feature type="transmembrane region" description="Helical" evidence="1">
    <location>
        <begin position="530"/>
        <end position="552"/>
    </location>
</feature>
<keyword evidence="1" id="KW-0812">Transmembrane</keyword>
<dbReference type="AlphaFoldDB" id="A0A6I6C423"/>
<feature type="transmembrane region" description="Helical" evidence="1">
    <location>
        <begin position="95"/>
        <end position="113"/>
    </location>
</feature>
<feature type="transmembrane region" description="Helical" evidence="1">
    <location>
        <begin position="418"/>
        <end position="437"/>
    </location>
</feature>
<protein>
    <submittedName>
        <fullName evidence="2">Uncharacterized protein</fullName>
    </submittedName>
</protein>
<feature type="transmembrane region" description="Helical" evidence="1">
    <location>
        <begin position="184"/>
        <end position="203"/>
    </location>
</feature>
<evidence type="ECO:0000256" key="1">
    <source>
        <dbReference type="SAM" id="Phobius"/>
    </source>
</evidence>
<feature type="transmembrane region" description="Helical" evidence="1">
    <location>
        <begin position="255"/>
        <end position="279"/>
    </location>
</feature>
<sequence>MLSTKQSIFSTIIGTFISLLNTIIQFLLIYWVLEKYGTQFNGFVKIVGSFSMLVSTAESSLGIATTILLVRPIAHNDWITANEVYSTSRKLYRKACKSELAITAAICLLYPLYAGLSSQEGIFSAQSWENIAIPLSGKVSGDASYWVLILIAFSFGAKNIVGNFWFNSIECVMAADNRNTVRRLIILFSDIFIYSLVFYLMSLNNIPPYIPFFSLIIYSPIKGFLVSLYVKRKYLWLKFYKDFNSFKLTTISKRISYSSIGTSILINSDMIVAALLLGLGVSSTLSLYLVIAINVRLIMTNFITSFREFFITLVAQRGRINWDSYSKYELYTYLVAAFTFINIAILSPYFVSALYSDLALSNLESGHFANAERDALTFMFFSPKFSILYAFSTAIIILCEGQITLIHAKGRYGEVSKFQNILGTVYIFVVLGLVFLAKKFAIGGANNQLISGIVTLYVVKGLFLIVRYCYLWLYVWRYATYNSTWKHVWNNIAILFTAPTTMTLFTLLYLTKHFDIQEKATGTNTPILPLVILFFGVIFISGIVLILTAYIFSPKMMNGIMKNMPLISRILNKKQTNARLKRFEENGIDIEKIVDKTDELAPAIYGIVSESSAADLSLDTIDINVEQKNDKIYVLKGKD</sequence>
<feature type="transmembrane region" description="Helical" evidence="1">
    <location>
        <begin position="209"/>
        <end position="230"/>
    </location>
</feature>